<dbReference type="GO" id="GO:0070006">
    <property type="term" value="F:metalloaminopeptidase activity"/>
    <property type="evidence" value="ECO:0007669"/>
    <property type="project" value="TreeGrafter"/>
</dbReference>
<dbReference type="Pfam" id="PF17900">
    <property type="entry name" value="Peptidase_M1_N"/>
    <property type="match status" value="1"/>
</dbReference>
<organism evidence="14 15">
    <name type="scientific">Arenibacter aquaticus</name>
    <dbReference type="NCBI Taxonomy" id="2489054"/>
    <lineage>
        <taxon>Bacteria</taxon>
        <taxon>Pseudomonadati</taxon>
        <taxon>Bacteroidota</taxon>
        <taxon>Flavobacteriia</taxon>
        <taxon>Flavobacteriales</taxon>
        <taxon>Flavobacteriaceae</taxon>
        <taxon>Arenibacter</taxon>
    </lineage>
</organism>
<dbReference type="Proteomes" id="UP000267585">
    <property type="component" value="Unassembled WGS sequence"/>
</dbReference>
<dbReference type="AlphaFoldDB" id="A0A3S0IKL1"/>
<dbReference type="Gene3D" id="2.60.40.1730">
    <property type="entry name" value="tricorn interacting facor f3 domain"/>
    <property type="match status" value="1"/>
</dbReference>
<keyword evidence="6" id="KW-0645">Protease</keyword>
<dbReference type="GO" id="GO:0005615">
    <property type="term" value="C:extracellular space"/>
    <property type="evidence" value="ECO:0007669"/>
    <property type="project" value="TreeGrafter"/>
</dbReference>
<evidence type="ECO:0000256" key="11">
    <source>
        <dbReference type="SAM" id="SignalP"/>
    </source>
</evidence>
<dbReference type="EC" id="3.4.11.2" evidence="4"/>
<comment type="cofactor">
    <cofactor evidence="2">
        <name>Zn(2+)</name>
        <dbReference type="ChEBI" id="CHEBI:29105"/>
    </cofactor>
</comment>
<dbReference type="SUPFAM" id="SSF63737">
    <property type="entry name" value="Leukotriene A4 hydrolase N-terminal domain"/>
    <property type="match status" value="1"/>
</dbReference>
<evidence type="ECO:0000256" key="5">
    <source>
        <dbReference type="ARBA" id="ARBA00015611"/>
    </source>
</evidence>
<evidence type="ECO:0000256" key="8">
    <source>
        <dbReference type="ARBA" id="ARBA00022801"/>
    </source>
</evidence>
<evidence type="ECO:0000259" key="12">
    <source>
        <dbReference type="Pfam" id="PF01433"/>
    </source>
</evidence>
<protein>
    <recommendedName>
        <fullName evidence="5">Aminopeptidase N</fullName>
        <ecNumber evidence="4">3.4.11.2</ecNumber>
    </recommendedName>
</protein>
<comment type="similarity">
    <text evidence="3">Belongs to the peptidase M1 family.</text>
</comment>
<sequence length="855" mass="98171">MTKHLLYLFVLVLTCISCSQASKKSTTLNDTGVPLKMAEYRSQQIQDVVYHLWFNIPKEKELPITSKLVLKANINDLSHPLYLDFKEDLSSIQKIIVDQKTIPITFEKEHIIIPSASLELGTNTIEIEFIAGELSLNRNSDYLYTLLVPDRARTLFPCFDQPNIKAKYNLTIIAPKNWKVLAGASVEKEETNGETTTYQFRETDKMSTYLFSFVAGEFNATLSSSSNNSMNLLYRESNEEKLNASTEAIFKLHQSSSNFLEAYTQFNFPFQKFDFVTIPGFQYGGMEHIGAIQYRESSLFLDSSATRSQELSRAKLIAHETAHMWFGNLVTMQWFNDVWMKEVFANFMADKIVNPAFTDINHDLQFLSSHYPRAYSVDRTRGTNPIRQKLENLNNAGSLYGSIIYDKAPIVMRQLELTLGETSFREGIREYIATFAYKNADWNDLVAILDKKIDLDLKRWSEVWVNSTGRPVFSEEIKYDNAQRIKEFTLTQKAEDGSAKFWPQSFDIQLVYPDSITSIAVLSDTPSIKINEVLGAPKPLYVLYNTNGYGYGLFPTNEMVATHSAAIEEEVSRAHSYLNIYENTLNGTIAITSAIDNIKMGVSTESNELILRMLSGQMSNLFWNYLTDKQRTQYQEALEELLYHRLRQPESKNIKKTLYKMYRSIAYSQSGIDRLYRIWNKEETIENLVLNKDNYSSLAQQLALFGHPKAKDILAKAKSGISNPDKLERFKFLEPTLNSDPAVRTAFFKSFKDPKNREKENWVQTACSFIHHPLHQKEGIKSVGISLELLEEIQRTGDIFFPLGWLSSTIGKYTSKEAYDMVQNYIASHPELDENLMKKLLQATDNLYRRQNKNI</sequence>
<keyword evidence="9" id="KW-0862">Zinc</keyword>
<dbReference type="CDD" id="cd09602">
    <property type="entry name" value="M1_APN"/>
    <property type="match status" value="1"/>
</dbReference>
<evidence type="ECO:0000259" key="13">
    <source>
        <dbReference type="Pfam" id="PF17900"/>
    </source>
</evidence>
<dbReference type="PRINTS" id="PR00756">
    <property type="entry name" value="ALADIPTASE"/>
</dbReference>
<dbReference type="EMBL" id="RQPJ01000021">
    <property type="protein sequence ID" value="RTE52292.1"/>
    <property type="molecule type" value="Genomic_DNA"/>
</dbReference>
<reference evidence="14 15" key="1">
    <citation type="submission" date="2018-11" db="EMBL/GenBank/DDBJ databases">
        <title>Arenibacter aquaticus sp.nov., a marine bacterium isolated from surface seawater in the South China Sea.</title>
        <authorList>
            <person name="Guo J."/>
            <person name="Sun J."/>
        </authorList>
    </citation>
    <scope>NUCLEOTIDE SEQUENCE [LARGE SCALE GENOMIC DNA]</scope>
    <source>
        <strain evidence="14 15">GUO666</strain>
    </source>
</reference>
<dbReference type="PANTHER" id="PTHR11533">
    <property type="entry name" value="PROTEASE M1 ZINC METALLOPROTEASE"/>
    <property type="match status" value="1"/>
</dbReference>
<dbReference type="InterPro" id="IPR001930">
    <property type="entry name" value="Peptidase_M1"/>
</dbReference>
<evidence type="ECO:0000256" key="9">
    <source>
        <dbReference type="ARBA" id="ARBA00022833"/>
    </source>
</evidence>
<evidence type="ECO:0000313" key="14">
    <source>
        <dbReference type="EMBL" id="RTE52292.1"/>
    </source>
</evidence>
<dbReference type="PANTHER" id="PTHR11533:SF299">
    <property type="entry name" value="AMINOPEPTIDASE"/>
    <property type="match status" value="1"/>
</dbReference>
<dbReference type="InterPro" id="IPR050344">
    <property type="entry name" value="Peptidase_M1_aminopeptidases"/>
</dbReference>
<evidence type="ECO:0000256" key="7">
    <source>
        <dbReference type="ARBA" id="ARBA00022723"/>
    </source>
</evidence>
<keyword evidence="11" id="KW-0732">Signal</keyword>
<name>A0A3S0IKL1_9FLAO</name>
<evidence type="ECO:0000256" key="10">
    <source>
        <dbReference type="ARBA" id="ARBA00023049"/>
    </source>
</evidence>
<accession>A0A3S0IKL1</accession>
<dbReference type="GO" id="GO:0043171">
    <property type="term" value="P:peptide catabolic process"/>
    <property type="evidence" value="ECO:0007669"/>
    <property type="project" value="TreeGrafter"/>
</dbReference>
<dbReference type="Pfam" id="PF01433">
    <property type="entry name" value="Peptidase_M1"/>
    <property type="match status" value="1"/>
</dbReference>
<proteinExistence type="inferred from homology"/>
<evidence type="ECO:0000256" key="2">
    <source>
        <dbReference type="ARBA" id="ARBA00001947"/>
    </source>
</evidence>
<evidence type="ECO:0000256" key="4">
    <source>
        <dbReference type="ARBA" id="ARBA00012564"/>
    </source>
</evidence>
<comment type="caution">
    <text evidence="14">The sequence shown here is derived from an EMBL/GenBank/DDBJ whole genome shotgun (WGS) entry which is preliminary data.</text>
</comment>
<keyword evidence="7" id="KW-0479">Metal-binding</keyword>
<dbReference type="InterPro" id="IPR045357">
    <property type="entry name" value="Aminopeptidase_N-like_N"/>
</dbReference>
<gene>
    <name evidence="14" type="ORF">EHW67_19120</name>
</gene>
<evidence type="ECO:0000256" key="6">
    <source>
        <dbReference type="ARBA" id="ARBA00022670"/>
    </source>
</evidence>
<evidence type="ECO:0000256" key="1">
    <source>
        <dbReference type="ARBA" id="ARBA00000098"/>
    </source>
</evidence>
<dbReference type="GO" id="GO:0016020">
    <property type="term" value="C:membrane"/>
    <property type="evidence" value="ECO:0007669"/>
    <property type="project" value="TreeGrafter"/>
</dbReference>
<dbReference type="GO" id="GO:0006508">
    <property type="term" value="P:proteolysis"/>
    <property type="evidence" value="ECO:0007669"/>
    <property type="project" value="UniProtKB-KW"/>
</dbReference>
<feature type="domain" description="Peptidase M1 membrane alanine aminopeptidase" evidence="12">
    <location>
        <begin position="258"/>
        <end position="464"/>
    </location>
</feature>
<feature type="domain" description="Aminopeptidase N-like N-terminal" evidence="13">
    <location>
        <begin position="142"/>
        <end position="210"/>
    </location>
</feature>
<keyword evidence="10" id="KW-0482">Metalloprotease</keyword>
<feature type="signal peptide" evidence="11">
    <location>
        <begin position="1"/>
        <end position="21"/>
    </location>
</feature>
<dbReference type="InterPro" id="IPR027268">
    <property type="entry name" value="Peptidase_M4/M1_CTD_sf"/>
</dbReference>
<dbReference type="GO" id="GO:0042277">
    <property type="term" value="F:peptide binding"/>
    <property type="evidence" value="ECO:0007669"/>
    <property type="project" value="TreeGrafter"/>
</dbReference>
<dbReference type="Gene3D" id="1.10.390.10">
    <property type="entry name" value="Neutral Protease Domain 2"/>
    <property type="match status" value="1"/>
</dbReference>
<dbReference type="RefSeq" id="WP_126163978.1">
    <property type="nucleotide sequence ID" value="NZ_RQPJ01000021.1"/>
</dbReference>
<dbReference type="OrthoDB" id="100605at2"/>
<keyword evidence="15" id="KW-1185">Reference proteome</keyword>
<keyword evidence="8" id="KW-0378">Hydrolase</keyword>
<comment type="catalytic activity">
    <reaction evidence="1">
        <text>Release of an N-terminal amino acid, Xaa-|-Yaa- from a peptide, amide or arylamide. Xaa is preferably Ala, but may be most amino acids including Pro (slow action). When a terminal hydrophobic residue is followed by a prolyl residue, the two may be released as an intact Xaa-Pro dipeptide.</text>
        <dbReference type="EC" id="3.4.11.2"/>
    </reaction>
</comment>
<evidence type="ECO:0000313" key="15">
    <source>
        <dbReference type="Proteomes" id="UP000267585"/>
    </source>
</evidence>
<evidence type="ECO:0000256" key="3">
    <source>
        <dbReference type="ARBA" id="ARBA00010136"/>
    </source>
</evidence>
<dbReference type="InterPro" id="IPR014782">
    <property type="entry name" value="Peptidase_M1_dom"/>
</dbReference>
<feature type="chain" id="PRO_5018780993" description="Aminopeptidase N" evidence="11">
    <location>
        <begin position="22"/>
        <end position="855"/>
    </location>
</feature>
<dbReference type="GO" id="GO:0016285">
    <property type="term" value="F:alanyl aminopeptidase activity"/>
    <property type="evidence" value="ECO:0007669"/>
    <property type="project" value="UniProtKB-EC"/>
</dbReference>
<dbReference type="GO" id="GO:0008270">
    <property type="term" value="F:zinc ion binding"/>
    <property type="evidence" value="ECO:0007669"/>
    <property type="project" value="InterPro"/>
</dbReference>
<dbReference type="GO" id="GO:0005737">
    <property type="term" value="C:cytoplasm"/>
    <property type="evidence" value="ECO:0007669"/>
    <property type="project" value="TreeGrafter"/>
</dbReference>
<dbReference type="SUPFAM" id="SSF55486">
    <property type="entry name" value="Metalloproteases ('zincins'), catalytic domain"/>
    <property type="match status" value="1"/>
</dbReference>
<dbReference type="InterPro" id="IPR042097">
    <property type="entry name" value="Aminopeptidase_N-like_N_sf"/>
</dbReference>